<proteinExistence type="predicted"/>
<dbReference type="Proteomes" id="UP000198614">
    <property type="component" value="Unassembled WGS sequence"/>
</dbReference>
<name>A0A1G7M9H3_9ACTN</name>
<accession>A0A1G7M9H3</accession>
<sequence length="88" mass="10226">MPGRVASSDQPPIFERQLRIIPGVTRSNLRMHPSQSPLERARLDYENHLGACRQCDRDRTPCAAAKHLRRIYNNLSRAAERERARHRP</sequence>
<evidence type="ECO:0000313" key="1">
    <source>
        <dbReference type="EMBL" id="SDF58254.1"/>
    </source>
</evidence>
<evidence type="ECO:0000313" key="2">
    <source>
        <dbReference type="Proteomes" id="UP000198614"/>
    </source>
</evidence>
<organism evidence="1 2">
    <name type="scientific">Streptomyces griseoaurantiacus</name>
    <dbReference type="NCBI Taxonomy" id="68213"/>
    <lineage>
        <taxon>Bacteria</taxon>
        <taxon>Bacillati</taxon>
        <taxon>Actinomycetota</taxon>
        <taxon>Actinomycetes</taxon>
        <taxon>Kitasatosporales</taxon>
        <taxon>Streptomycetaceae</taxon>
        <taxon>Streptomyces</taxon>
        <taxon>Streptomyces aurantiacus group</taxon>
    </lineage>
</organism>
<dbReference type="EMBL" id="FNAX01000009">
    <property type="protein sequence ID" value="SDF58254.1"/>
    <property type="molecule type" value="Genomic_DNA"/>
</dbReference>
<reference evidence="1 2" key="1">
    <citation type="submission" date="2016-10" db="EMBL/GenBank/DDBJ databases">
        <authorList>
            <person name="de Groot N.N."/>
        </authorList>
    </citation>
    <scope>NUCLEOTIDE SEQUENCE [LARGE SCALE GENOMIC DNA]</scope>
    <source>
        <strain evidence="1 2">CGMCC 4.1859</strain>
    </source>
</reference>
<protein>
    <submittedName>
        <fullName evidence="1">Uncharacterized protein</fullName>
    </submittedName>
</protein>
<gene>
    <name evidence="1" type="ORF">SAMN05216260_109103</name>
</gene>
<dbReference type="AlphaFoldDB" id="A0A1G7M9H3"/>